<evidence type="ECO:0000256" key="1">
    <source>
        <dbReference type="ARBA" id="ARBA00007435"/>
    </source>
</evidence>
<evidence type="ECO:0000259" key="2">
    <source>
        <dbReference type="PROSITE" id="PS50164"/>
    </source>
</evidence>
<gene>
    <name evidence="3" type="ORF">AWW68_04685</name>
</gene>
<dbReference type="Gene3D" id="3.40.1440.10">
    <property type="entry name" value="GIY-YIG endonuclease"/>
    <property type="match status" value="1"/>
</dbReference>
<organism evidence="3 4">
    <name type="scientific">Roseivirga spongicola</name>
    <dbReference type="NCBI Taxonomy" id="333140"/>
    <lineage>
        <taxon>Bacteria</taxon>
        <taxon>Pseudomonadati</taxon>
        <taxon>Bacteroidota</taxon>
        <taxon>Cytophagia</taxon>
        <taxon>Cytophagales</taxon>
        <taxon>Roseivirgaceae</taxon>
        <taxon>Roseivirga</taxon>
    </lineage>
</organism>
<evidence type="ECO:0000313" key="3">
    <source>
        <dbReference type="EMBL" id="KYG78070.1"/>
    </source>
</evidence>
<keyword evidence="3" id="KW-0255">Endonuclease</keyword>
<dbReference type="PROSITE" id="PS50164">
    <property type="entry name" value="GIY_YIG"/>
    <property type="match status" value="1"/>
</dbReference>
<dbReference type="InterPro" id="IPR035901">
    <property type="entry name" value="GIY-YIG_endonuc_sf"/>
</dbReference>
<dbReference type="OrthoDB" id="1495241at2"/>
<keyword evidence="3" id="KW-0378">Hydrolase</keyword>
<keyword evidence="3" id="KW-0540">Nuclease</keyword>
<dbReference type="PANTHER" id="PTHR34477:SF5">
    <property type="entry name" value="BSL5627 PROTEIN"/>
    <property type="match status" value="1"/>
</dbReference>
<dbReference type="EMBL" id="LRPC01000001">
    <property type="protein sequence ID" value="KYG78070.1"/>
    <property type="molecule type" value="Genomic_DNA"/>
</dbReference>
<protein>
    <submittedName>
        <fullName evidence="3">Endonuclease</fullName>
    </submittedName>
</protein>
<reference evidence="3 4" key="1">
    <citation type="submission" date="2016-01" db="EMBL/GenBank/DDBJ databases">
        <title>Genome sequencing of Roseivirga spongicola UST030701-084.</title>
        <authorList>
            <person name="Selvaratnam C."/>
            <person name="Thevarajoo S."/>
            <person name="Goh K.M."/>
            <person name="Ee R."/>
            <person name="Chan K.-G."/>
            <person name="Chong C.S."/>
        </authorList>
    </citation>
    <scope>NUCLEOTIDE SEQUENCE [LARGE SCALE GENOMIC DNA]</scope>
    <source>
        <strain evidence="3 4">UST030701-084</strain>
    </source>
</reference>
<comment type="similarity">
    <text evidence="1">Belongs to the UPF0213 family.</text>
</comment>
<feature type="domain" description="GIY-YIG" evidence="2">
    <location>
        <begin position="2"/>
        <end position="80"/>
    </location>
</feature>
<dbReference type="GO" id="GO:0004519">
    <property type="term" value="F:endonuclease activity"/>
    <property type="evidence" value="ECO:0007669"/>
    <property type="project" value="UniProtKB-KW"/>
</dbReference>
<dbReference type="AlphaFoldDB" id="A0A150XH66"/>
<keyword evidence="4" id="KW-1185">Reference proteome</keyword>
<proteinExistence type="inferred from homology"/>
<comment type="caution">
    <text evidence="3">The sequence shown here is derived from an EMBL/GenBank/DDBJ whole genome shotgun (WGS) entry which is preliminary data.</text>
</comment>
<name>A0A150XH66_9BACT</name>
<dbReference type="PANTHER" id="PTHR34477">
    <property type="entry name" value="UPF0213 PROTEIN YHBQ"/>
    <property type="match status" value="1"/>
</dbReference>
<evidence type="ECO:0000313" key="4">
    <source>
        <dbReference type="Proteomes" id="UP000075606"/>
    </source>
</evidence>
<sequence length="106" mass="12734">MAGLHVYILTNTSKKVLYVGVTNDLEKRLIQHYQNRGEKRTFAGRYYCYYLIYFEYHHNNIGGIEREKEIKGWSRQKKVDLINSYNPKWLFLNDQITKWPPDPGTF</sequence>
<dbReference type="Proteomes" id="UP000075606">
    <property type="component" value="Unassembled WGS sequence"/>
</dbReference>
<accession>A0A150XH66</accession>
<dbReference type="InterPro" id="IPR000305">
    <property type="entry name" value="GIY-YIG_endonuc"/>
</dbReference>
<dbReference type="Pfam" id="PF01541">
    <property type="entry name" value="GIY-YIG"/>
    <property type="match status" value="1"/>
</dbReference>
<dbReference type="CDD" id="cd10448">
    <property type="entry name" value="GIY-YIG_unchar_3"/>
    <property type="match status" value="1"/>
</dbReference>
<dbReference type="InterPro" id="IPR050190">
    <property type="entry name" value="UPF0213_domain"/>
</dbReference>
<dbReference type="SUPFAM" id="SSF82771">
    <property type="entry name" value="GIY-YIG endonuclease"/>
    <property type="match status" value="1"/>
</dbReference>